<dbReference type="GO" id="GO:0005886">
    <property type="term" value="C:plasma membrane"/>
    <property type="evidence" value="ECO:0007669"/>
    <property type="project" value="TreeGrafter"/>
</dbReference>
<dbReference type="EMBL" id="PDDX01000001">
    <property type="protein sequence ID" value="PHI29155.1"/>
    <property type="molecule type" value="Genomic_DNA"/>
</dbReference>
<dbReference type="OrthoDB" id="9757559at2"/>
<dbReference type="Gene3D" id="3.30.300.30">
    <property type="match status" value="1"/>
</dbReference>
<comment type="caution">
    <text evidence="3">The sequence shown here is derived from an EMBL/GenBank/DDBJ whole genome shotgun (WGS) entry which is preliminary data.</text>
</comment>
<dbReference type="Proteomes" id="UP000224974">
    <property type="component" value="Unassembled WGS sequence"/>
</dbReference>
<protein>
    <submittedName>
        <fullName evidence="3">Acyl-CoA synthetase</fullName>
    </submittedName>
</protein>
<dbReference type="InterPro" id="IPR045851">
    <property type="entry name" value="AMP-bd_C_sf"/>
</dbReference>
<dbReference type="Gene3D" id="3.40.50.12780">
    <property type="entry name" value="N-terminal domain of ligase-like"/>
    <property type="match status" value="1"/>
</dbReference>
<evidence type="ECO:0000259" key="2">
    <source>
        <dbReference type="Pfam" id="PF00501"/>
    </source>
</evidence>
<dbReference type="PANTHER" id="PTHR22754:SF32">
    <property type="entry name" value="DISCO-INTERACTING PROTEIN 2"/>
    <property type="match status" value="1"/>
</dbReference>
<dbReference type="InterPro" id="IPR000873">
    <property type="entry name" value="AMP-dep_synth/lig_dom"/>
</dbReference>
<reference evidence="4" key="1">
    <citation type="submission" date="2017-09" db="EMBL/GenBank/DDBJ databases">
        <title>FDA dAtabase for Regulatory Grade micrObial Sequences (FDA-ARGOS): Supporting development and validation of Infectious Disease Dx tests.</title>
        <authorList>
            <person name="Minogue T."/>
            <person name="Wolcott M."/>
            <person name="Wasieloski L."/>
            <person name="Aguilar W."/>
            <person name="Moore D."/>
            <person name="Tallon L."/>
            <person name="Sadzewicz L."/>
            <person name="Ott S."/>
            <person name="Zhao X."/>
            <person name="Nagaraj S."/>
            <person name="Vavikolanu K."/>
            <person name="Aluvathingal J."/>
            <person name="Nadendla S."/>
            <person name="Sichtig H."/>
        </authorList>
    </citation>
    <scope>NUCLEOTIDE SEQUENCE [LARGE SCALE GENOMIC DNA]</scope>
    <source>
        <strain evidence="4">FDAARGOS_387</strain>
    </source>
</reference>
<dbReference type="RefSeq" id="WP_051323458.1">
    <property type="nucleotide sequence ID" value="NZ_PDDX01000001.1"/>
</dbReference>
<dbReference type="PANTHER" id="PTHR22754">
    <property type="entry name" value="DISCO-INTERACTING PROTEIN 2 DIP2 -RELATED"/>
    <property type="match status" value="1"/>
</dbReference>
<proteinExistence type="inferred from homology"/>
<accession>A0A2C6DL24</accession>
<dbReference type="GO" id="GO:0070566">
    <property type="term" value="F:adenylyltransferase activity"/>
    <property type="evidence" value="ECO:0007669"/>
    <property type="project" value="TreeGrafter"/>
</dbReference>
<comment type="similarity">
    <text evidence="1">Belongs to the ATP-dependent AMP-binding enzyme family.</text>
</comment>
<evidence type="ECO:0000256" key="1">
    <source>
        <dbReference type="ARBA" id="ARBA00006432"/>
    </source>
</evidence>
<dbReference type="SUPFAM" id="SSF56801">
    <property type="entry name" value="Acetyl-CoA synthetase-like"/>
    <property type="match status" value="1"/>
</dbReference>
<feature type="domain" description="AMP-dependent synthetase/ligase" evidence="2">
    <location>
        <begin position="48"/>
        <end position="417"/>
    </location>
</feature>
<name>A0A2C6DL24_9GAMM</name>
<keyword evidence="4" id="KW-1185">Reference proteome</keyword>
<evidence type="ECO:0000313" key="4">
    <source>
        <dbReference type="Proteomes" id="UP000224974"/>
    </source>
</evidence>
<dbReference type="InterPro" id="IPR042099">
    <property type="entry name" value="ANL_N_sf"/>
</dbReference>
<dbReference type="Pfam" id="PF00501">
    <property type="entry name" value="AMP-binding"/>
    <property type="match status" value="1"/>
</dbReference>
<dbReference type="GO" id="GO:0006633">
    <property type="term" value="P:fatty acid biosynthetic process"/>
    <property type="evidence" value="ECO:0007669"/>
    <property type="project" value="TreeGrafter"/>
</dbReference>
<organism evidence="3 4">
    <name type="scientific">Budvicia aquatica</name>
    <dbReference type="NCBI Taxonomy" id="82979"/>
    <lineage>
        <taxon>Bacteria</taxon>
        <taxon>Pseudomonadati</taxon>
        <taxon>Pseudomonadota</taxon>
        <taxon>Gammaproteobacteria</taxon>
        <taxon>Enterobacterales</taxon>
        <taxon>Budviciaceae</taxon>
        <taxon>Budvicia</taxon>
    </lineage>
</organism>
<evidence type="ECO:0000313" key="3">
    <source>
        <dbReference type="EMBL" id="PHI29155.1"/>
    </source>
</evidence>
<gene>
    <name evidence="3" type="ORF">CRN84_07385</name>
</gene>
<dbReference type="STRING" id="1111728.GCA_000427805_04404"/>
<dbReference type="AlphaFoldDB" id="A0A2C6DL24"/>
<sequence length="569" mass="62510">MSTLTATPTLNSIPLRHGDFSTTTEALAYAAQGEAGFNVYNVFGQLTDVLSYRQLQSRARLTARHLKHQGFSRSDRVVVIAETTPEFMILFFACQYIGLVPCPTAFSVNLGGMPAYIDKLSQLMQSSQAVAIVAPEKLADYLRQPVTAIGKKLLTFESIIQHTAQAENSVSVAELTPLTADEPAYIQFSSGSTTNPKGVEITQRSLLANISVVLRVAMKLRAEDRSFNWLPFHHNMGLIGFFLASVYGQRSVDCLSAENFVQNPLVWLELMSANKTAITFSPVFGYQMAMKKYAESENKPVLDLSSLRVAGIGGDMISVSMLNSFSACFANSGFRYQAFLPSYGLTETTLAVSASEVDSQPFTDELADDPAQKEMVSCGKPLPGFEVKIIDAQTGQRLPEHQVGQIWVKGPSVITRYIDSQHQIITDDSGFIYTGDLGYLYQQQLFISGREKEVIIIRGRNIWAQDIEWWVLQALPHIGGNNVAAIGVAHGQEEGLTVLVHLSDKQQDISSLSAMIKQEINRATGINAQVVFIIDKLPLTASGKLARTQAKARYLSQSLQVIGHSEEHQ</sequence>